<dbReference type="AlphaFoldDB" id="A0A6A6N3R7"/>
<comment type="caution">
    <text evidence="1">The sequence shown here is derived from an EMBL/GenBank/DDBJ whole genome shotgun (WGS) entry which is preliminary data.</text>
</comment>
<keyword evidence="2" id="KW-1185">Reference proteome</keyword>
<dbReference type="FunFam" id="3.10.20.90:FF:000269">
    <property type="entry name" value="Very-long-chain enoyl-CoA reductase"/>
    <property type="match status" value="1"/>
</dbReference>
<proteinExistence type="predicted"/>
<evidence type="ECO:0000313" key="1">
    <source>
        <dbReference type="EMBL" id="KAF2318789.1"/>
    </source>
</evidence>
<gene>
    <name evidence="1" type="ORF">GH714_010729</name>
</gene>
<evidence type="ECO:0000313" key="2">
    <source>
        <dbReference type="Proteomes" id="UP000467840"/>
    </source>
</evidence>
<reference evidence="1 2" key="1">
    <citation type="journal article" date="2020" name="Mol. Plant">
        <title>The Chromosome-Based Rubber Tree Genome Provides New Insights into Spurge Genome Evolution and Rubber Biosynthesis.</title>
        <authorList>
            <person name="Liu J."/>
            <person name="Shi C."/>
            <person name="Shi C.C."/>
            <person name="Li W."/>
            <person name="Zhang Q.J."/>
            <person name="Zhang Y."/>
            <person name="Li K."/>
            <person name="Lu H.F."/>
            <person name="Shi C."/>
            <person name="Zhu S.T."/>
            <person name="Xiao Z.Y."/>
            <person name="Nan H."/>
            <person name="Yue Y."/>
            <person name="Zhu X.G."/>
            <person name="Wu Y."/>
            <person name="Hong X.N."/>
            <person name="Fan G.Y."/>
            <person name="Tong Y."/>
            <person name="Zhang D."/>
            <person name="Mao C.L."/>
            <person name="Liu Y.L."/>
            <person name="Hao S.J."/>
            <person name="Liu W.Q."/>
            <person name="Lv M.Q."/>
            <person name="Zhang H.B."/>
            <person name="Liu Y."/>
            <person name="Hu-Tang G.R."/>
            <person name="Wang J.P."/>
            <person name="Wang J.H."/>
            <person name="Sun Y.H."/>
            <person name="Ni S.B."/>
            <person name="Chen W.B."/>
            <person name="Zhang X.C."/>
            <person name="Jiao Y.N."/>
            <person name="Eichler E.E."/>
            <person name="Li G.H."/>
            <person name="Liu X."/>
            <person name="Gao L.Z."/>
        </authorList>
    </citation>
    <scope>NUCLEOTIDE SEQUENCE [LARGE SCALE GENOMIC DNA]</scope>
    <source>
        <strain evidence="2">cv. GT1</strain>
        <tissue evidence="1">Leaf</tissue>
    </source>
</reference>
<sequence length="103" mass="11557">MKVTVVSRSGRELVKGGLELNDSASVADLQEAIYKRTKKFYPSRQRLTLPLPPGSKDRPIVLNYKKSLKDYCDGNSDNITVVFKDLGPQVSYARFFSGSTWVL</sequence>
<dbReference type="InterPro" id="IPR029071">
    <property type="entry name" value="Ubiquitin-like_domsf"/>
</dbReference>
<evidence type="ECO:0008006" key="3">
    <source>
        <dbReference type="Google" id="ProtNLM"/>
    </source>
</evidence>
<organism evidence="1 2">
    <name type="scientific">Hevea brasiliensis</name>
    <name type="common">Para rubber tree</name>
    <name type="synonym">Siphonia brasiliensis</name>
    <dbReference type="NCBI Taxonomy" id="3981"/>
    <lineage>
        <taxon>Eukaryota</taxon>
        <taxon>Viridiplantae</taxon>
        <taxon>Streptophyta</taxon>
        <taxon>Embryophyta</taxon>
        <taxon>Tracheophyta</taxon>
        <taxon>Spermatophyta</taxon>
        <taxon>Magnoliopsida</taxon>
        <taxon>eudicotyledons</taxon>
        <taxon>Gunneridae</taxon>
        <taxon>Pentapetalae</taxon>
        <taxon>rosids</taxon>
        <taxon>fabids</taxon>
        <taxon>Malpighiales</taxon>
        <taxon>Euphorbiaceae</taxon>
        <taxon>Crotonoideae</taxon>
        <taxon>Micrandreae</taxon>
        <taxon>Hevea</taxon>
    </lineage>
</organism>
<name>A0A6A6N3R7_HEVBR</name>
<dbReference type="EMBL" id="JAAGAX010000003">
    <property type="protein sequence ID" value="KAF2318789.1"/>
    <property type="molecule type" value="Genomic_DNA"/>
</dbReference>
<accession>A0A6A6N3R7</accession>
<dbReference type="SUPFAM" id="SSF54236">
    <property type="entry name" value="Ubiquitin-like"/>
    <property type="match status" value="1"/>
</dbReference>
<dbReference type="Gene3D" id="3.10.20.90">
    <property type="entry name" value="Phosphatidylinositol 3-kinase Catalytic Subunit, Chain A, domain 1"/>
    <property type="match status" value="1"/>
</dbReference>
<dbReference type="CDD" id="cd01801">
    <property type="entry name" value="Ubl_TECR_like"/>
    <property type="match status" value="1"/>
</dbReference>
<protein>
    <recommendedName>
        <fullName evidence="3">Ubiquitin-like domain-containing protein</fullName>
    </recommendedName>
</protein>
<dbReference type="Proteomes" id="UP000467840">
    <property type="component" value="Chromosome 10"/>
</dbReference>